<feature type="signal peptide" evidence="8">
    <location>
        <begin position="1"/>
        <end position="23"/>
    </location>
</feature>
<dbReference type="EC" id="3.2.1.52" evidence="3"/>
<comment type="similarity">
    <text evidence="2">Belongs to the glycosyl hydrolase 20 family.</text>
</comment>
<dbReference type="InterPro" id="IPR015883">
    <property type="entry name" value="Glyco_hydro_20_cat"/>
</dbReference>
<gene>
    <name evidence="11" type="ORF">QWI16_04180</name>
</gene>
<dbReference type="Proteomes" id="UP001168380">
    <property type="component" value="Unassembled WGS sequence"/>
</dbReference>
<organism evidence="11 12">
    <name type="scientific">Gilvimarinus algae</name>
    <dbReference type="NCBI Taxonomy" id="3058037"/>
    <lineage>
        <taxon>Bacteria</taxon>
        <taxon>Pseudomonadati</taxon>
        <taxon>Pseudomonadota</taxon>
        <taxon>Gammaproteobacteria</taxon>
        <taxon>Cellvibrionales</taxon>
        <taxon>Cellvibrionaceae</taxon>
        <taxon>Gilvimarinus</taxon>
    </lineage>
</organism>
<dbReference type="EMBL" id="JAULRT010000035">
    <property type="protein sequence ID" value="MDO3381358.1"/>
    <property type="molecule type" value="Genomic_DNA"/>
</dbReference>
<evidence type="ECO:0000256" key="2">
    <source>
        <dbReference type="ARBA" id="ARBA00006285"/>
    </source>
</evidence>
<evidence type="ECO:0000256" key="3">
    <source>
        <dbReference type="ARBA" id="ARBA00012663"/>
    </source>
</evidence>
<feature type="domain" description="Beta-hexosaminidase bacterial type N-terminal" evidence="10">
    <location>
        <begin position="30"/>
        <end position="156"/>
    </location>
</feature>
<dbReference type="RefSeq" id="WP_302711494.1">
    <property type="nucleotide sequence ID" value="NZ_JAULRT010000035.1"/>
</dbReference>
<dbReference type="Gene3D" id="3.20.20.80">
    <property type="entry name" value="Glycosidases"/>
    <property type="match status" value="2"/>
</dbReference>
<dbReference type="InterPro" id="IPR015882">
    <property type="entry name" value="HEX_bac_N"/>
</dbReference>
<reference evidence="11" key="1">
    <citation type="submission" date="2023-07" db="EMBL/GenBank/DDBJ databases">
        <title>Gilvimarinus algae sp. nov., isolated from the surface of Kelp.</title>
        <authorList>
            <person name="Sun Y.Y."/>
            <person name="Gong Y."/>
            <person name="Du Z.J."/>
        </authorList>
    </citation>
    <scope>NUCLEOTIDE SEQUENCE</scope>
    <source>
        <strain evidence="11">SDUM040014</strain>
    </source>
</reference>
<keyword evidence="12" id="KW-1185">Reference proteome</keyword>
<evidence type="ECO:0000256" key="4">
    <source>
        <dbReference type="ARBA" id="ARBA00022801"/>
    </source>
</evidence>
<proteinExistence type="inferred from homology"/>
<keyword evidence="4" id="KW-0378">Hydrolase</keyword>
<dbReference type="InterPro" id="IPR017853">
    <property type="entry name" value="GH"/>
</dbReference>
<dbReference type="PRINTS" id="PR00738">
    <property type="entry name" value="GLHYDRLASE20"/>
</dbReference>
<feature type="domain" description="Glycoside hydrolase family 20 catalytic" evidence="9">
    <location>
        <begin position="160"/>
        <end position="414"/>
    </location>
</feature>
<evidence type="ECO:0000256" key="1">
    <source>
        <dbReference type="ARBA" id="ARBA00001231"/>
    </source>
</evidence>
<evidence type="ECO:0000256" key="6">
    <source>
        <dbReference type="ARBA" id="ARBA00030512"/>
    </source>
</evidence>
<dbReference type="Gene3D" id="3.30.379.10">
    <property type="entry name" value="Chitobiase/beta-hexosaminidase domain 2-like"/>
    <property type="match status" value="1"/>
</dbReference>
<evidence type="ECO:0000256" key="5">
    <source>
        <dbReference type="ARBA" id="ARBA00023295"/>
    </source>
</evidence>
<dbReference type="PANTHER" id="PTHR22600:SF57">
    <property type="entry name" value="BETA-N-ACETYLHEXOSAMINIDASE"/>
    <property type="match status" value="1"/>
</dbReference>
<dbReference type="InterPro" id="IPR025705">
    <property type="entry name" value="Beta_hexosaminidase_sua/sub"/>
</dbReference>
<dbReference type="Pfam" id="PF00728">
    <property type="entry name" value="Glyco_hydro_20"/>
    <property type="match status" value="2"/>
</dbReference>
<accession>A0ABT8TE13</accession>
<keyword evidence="5" id="KW-0326">Glycosidase</keyword>
<sequence>MMLRSLILAGGLCTALLTPTTFATTSESLNLLPWPQSVETSEQYLTLKALPSVTVSGEDTELVRQAGERFLSRLRQQTGLKAGESSLPISIRVSAKAERALDTASEAYTLAVSSEAISLDAESYRGALHGLETLLQLIGIQHKAESIRLPALTVTDSPRFAWRGLLIDSVRHFFSLETLKRQIDGMAAAKLNVFHWHLTDDQGWRLESPSYPKLHEQASGGQYYTRAQVRELIDYAAARGIHVLPEIDMPGHASAIAVAYPELMSAPGPYQPEDRWGVHKPLLNPANPAVYEFARAILGEVAELFPFPYVHIGGDEVDPEHWETNQEIQAFREKQKLADSHALHAYFNQRLAEILTQLDRKMIGWDEVLHPDLPKGTVVQSWQGPDALGRAINMGFPALLSTGFYLDQPQYASYHYRVRLLPEPVKLDTTPADDESWSTWRFSAPRKRGSDVAGTLSVITHDKTSRGFIDFKNKSRQVLSDVRYDGQHLSFTVDSWMGPISAELDSHNHTLSGQLLVGNAPYLLTGEKIAGSELAGSQLPEPVKKDLVDASKEPLLLGGEAALWAEIIDENSIDLRLWPRGFVVAERLWSAEELRDEKALYARLDNVSEWSAVSAGLEHFQQQRDALQSRYPDVALDSLLQLSSAMEPAHYYHRHHEKSEKETYSRRDPLNRFVDSLPAESRASQDFVDQVSQWLAQPENTSVQQRLNKQLQQWQEAAKAVAKATQAPAHQELHQLADNLSEVTRWGLAALEARAKGKPLTVEQRKEANAVIDRALNIQYEVIVSAAFGVKQLLHTQP</sequence>
<evidence type="ECO:0000259" key="10">
    <source>
        <dbReference type="Pfam" id="PF02838"/>
    </source>
</evidence>
<evidence type="ECO:0000259" key="9">
    <source>
        <dbReference type="Pfam" id="PF00728"/>
    </source>
</evidence>
<evidence type="ECO:0000313" key="12">
    <source>
        <dbReference type="Proteomes" id="UP001168380"/>
    </source>
</evidence>
<comment type="catalytic activity">
    <reaction evidence="1">
        <text>Hydrolysis of terminal non-reducing N-acetyl-D-hexosamine residues in N-acetyl-beta-D-hexosaminides.</text>
        <dbReference type="EC" id="3.2.1.52"/>
    </reaction>
</comment>
<dbReference type="InterPro" id="IPR029018">
    <property type="entry name" value="Hex-like_dom2"/>
</dbReference>
<keyword evidence="8" id="KW-0732">Signal</keyword>
<evidence type="ECO:0000313" key="11">
    <source>
        <dbReference type="EMBL" id="MDO3381358.1"/>
    </source>
</evidence>
<feature type="domain" description="Glycoside hydrolase family 20 catalytic" evidence="9">
    <location>
        <begin position="543"/>
        <end position="591"/>
    </location>
</feature>
<dbReference type="Pfam" id="PF02838">
    <property type="entry name" value="Glyco_hydro_20b"/>
    <property type="match status" value="1"/>
</dbReference>
<dbReference type="SUPFAM" id="SSF55545">
    <property type="entry name" value="beta-N-acetylhexosaminidase-like domain"/>
    <property type="match status" value="1"/>
</dbReference>
<evidence type="ECO:0000256" key="8">
    <source>
        <dbReference type="SAM" id="SignalP"/>
    </source>
</evidence>
<dbReference type="SUPFAM" id="SSF51445">
    <property type="entry name" value="(Trans)glycosidases"/>
    <property type="match status" value="1"/>
</dbReference>
<name>A0ABT8TE13_9GAMM</name>
<protein>
    <recommendedName>
        <fullName evidence="3">beta-N-acetylhexosaminidase</fullName>
        <ecNumber evidence="3">3.2.1.52</ecNumber>
    </recommendedName>
    <alternativeName>
        <fullName evidence="6">Beta-N-acetylhexosaminidase</fullName>
    </alternativeName>
    <alternativeName>
        <fullName evidence="7">N-acetyl-beta-glucosaminidase</fullName>
    </alternativeName>
</protein>
<dbReference type="PANTHER" id="PTHR22600">
    <property type="entry name" value="BETA-HEXOSAMINIDASE"/>
    <property type="match status" value="1"/>
</dbReference>
<comment type="caution">
    <text evidence="11">The sequence shown here is derived from an EMBL/GenBank/DDBJ whole genome shotgun (WGS) entry which is preliminary data.</text>
</comment>
<evidence type="ECO:0000256" key="7">
    <source>
        <dbReference type="ARBA" id="ARBA00033000"/>
    </source>
</evidence>
<feature type="chain" id="PRO_5047492877" description="beta-N-acetylhexosaminidase" evidence="8">
    <location>
        <begin position="24"/>
        <end position="798"/>
    </location>
</feature>